<dbReference type="CDD" id="cd02909">
    <property type="entry name" value="cupin_pirin_N"/>
    <property type="match status" value="1"/>
</dbReference>
<feature type="domain" description="Pirin N-terminal" evidence="2">
    <location>
        <begin position="25"/>
        <end position="127"/>
    </location>
</feature>
<dbReference type="AlphaFoldDB" id="A0A8R2FDI3"/>
<comment type="similarity">
    <text evidence="1">Belongs to the pirin family.</text>
</comment>
<dbReference type="Gene3D" id="3.40.50.150">
    <property type="entry name" value="Vaccinia Virus protein VP39"/>
    <property type="match status" value="1"/>
</dbReference>
<dbReference type="Gene3D" id="2.60.120.10">
    <property type="entry name" value="Jelly Rolls"/>
    <property type="match status" value="1"/>
</dbReference>
<dbReference type="Pfam" id="PF02678">
    <property type="entry name" value="Pirin"/>
    <property type="match status" value="1"/>
</dbReference>
<evidence type="ECO:0000256" key="1">
    <source>
        <dbReference type="RuleBase" id="RU003457"/>
    </source>
</evidence>
<dbReference type="InterPro" id="IPR053186">
    <property type="entry name" value="QDO-related"/>
</dbReference>
<dbReference type="InterPro" id="IPR029063">
    <property type="entry name" value="SAM-dependent_MTases_sf"/>
</dbReference>
<dbReference type="SUPFAM" id="SSF51182">
    <property type="entry name" value="RmlC-like cupins"/>
    <property type="match status" value="1"/>
</dbReference>
<dbReference type="PANTHER" id="PTHR43594:SF1">
    <property type="entry name" value="QUERCETIN 2,3-DIOXYGENASE PA2418-RELATED"/>
    <property type="match status" value="1"/>
</dbReference>
<reference evidence="3" key="1">
    <citation type="submission" date="2022-06" db="UniProtKB">
        <authorList>
            <consortium name="EnsemblMetazoa"/>
        </authorList>
    </citation>
    <scope>IDENTIFICATION</scope>
</reference>
<evidence type="ECO:0000313" key="3">
    <source>
        <dbReference type="EnsemblMetazoa" id="XP_008189276.1"/>
    </source>
</evidence>
<dbReference type="InterPro" id="IPR011051">
    <property type="entry name" value="RmlC_Cupin_sf"/>
</dbReference>
<organism evidence="3">
    <name type="scientific">Acyrthosiphon pisum</name>
    <name type="common">Pea aphid</name>
    <dbReference type="NCBI Taxonomy" id="7029"/>
    <lineage>
        <taxon>Eukaryota</taxon>
        <taxon>Metazoa</taxon>
        <taxon>Ecdysozoa</taxon>
        <taxon>Arthropoda</taxon>
        <taxon>Hexapoda</taxon>
        <taxon>Insecta</taxon>
        <taxon>Pterygota</taxon>
        <taxon>Neoptera</taxon>
        <taxon>Paraneoptera</taxon>
        <taxon>Hemiptera</taxon>
        <taxon>Sternorrhyncha</taxon>
        <taxon>Aphidomorpha</taxon>
        <taxon>Aphidoidea</taxon>
        <taxon>Aphididae</taxon>
        <taxon>Macrosiphini</taxon>
        <taxon>Acyrthosiphon</taxon>
    </lineage>
</organism>
<proteinExistence type="inferred from homology"/>
<protein>
    <recommendedName>
        <fullName evidence="2">Pirin N-terminal domain-containing protein</fullName>
    </recommendedName>
</protein>
<dbReference type="InterPro" id="IPR003829">
    <property type="entry name" value="Pirin_N_dom"/>
</dbReference>
<dbReference type="InterPro" id="IPR014710">
    <property type="entry name" value="RmlC-like_jellyroll"/>
</dbReference>
<sequence>MKKFLGAYQNNHMHWVGDGFPVYNLFSYDRLGQTLSPFLLLDYAAPYTFSPTTEQQGVGSHPHRGFETVTIAYQGEVTHKDSSGGGGTIKTGDVQWMTAGAGVLHEEFHSPEFAEHGGLFEMVQLWVNLPAHSKMTPGKYQAIEAKEIPDIALDEHGSHLRVIAGEYADSKGAATTFSPLNVWDDSIAPVLNSKGRLGFHYLMRANSCQNMTVLQEQKHRYLLKAANVAWDAVPTEKKLRTTLEQQGFVDIQIEDLSEQVLLGFSRYIQNQQGQNQSRGLANFKIQMTAKLCQQLYQNGYVRYIQITAIKK</sequence>
<dbReference type="EnsemblMetazoa" id="XM_008191054.1">
    <property type="protein sequence ID" value="XP_008189276.1"/>
    <property type="gene ID" value="LOC103311441"/>
</dbReference>
<name>A0A8R2FDI3_ACYPI</name>
<evidence type="ECO:0000259" key="2">
    <source>
        <dbReference type="Pfam" id="PF02678"/>
    </source>
</evidence>
<dbReference type="SUPFAM" id="SSF53335">
    <property type="entry name" value="S-adenosyl-L-methionine-dependent methyltransferases"/>
    <property type="match status" value="1"/>
</dbReference>
<accession>A0A8R2FDI3</accession>
<dbReference type="PANTHER" id="PTHR43594">
    <property type="entry name" value="QUERCETIN 2,3-DIOXYGENASE"/>
    <property type="match status" value="1"/>
</dbReference>